<dbReference type="EMBL" id="WNTK01000008">
    <property type="protein sequence ID" value="KAG9478574.1"/>
    <property type="molecule type" value="Genomic_DNA"/>
</dbReference>
<gene>
    <name evidence="1" type="ORF">GDO78_012300</name>
</gene>
<protein>
    <recommendedName>
        <fullName evidence="3">Mitochondrial ribosomal protein S28</fullName>
    </recommendedName>
</protein>
<name>A0A8J6F1P4_ELECQ</name>
<reference evidence="1" key="1">
    <citation type="thesis" date="2020" institute="ProQuest LLC" country="789 East Eisenhower Parkway, Ann Arbor, MI, USA">
        <title>Comparative Genomics and Chromosome Evolution.</title>
        <authorList>
            <person name="Mudd A.B."/>
        </authorList>
    </citation>
    <scope>NUCLEOTIDE SEQUENCE</scope>
    <source>
        <strain evidence="1">HN-11 Male</strain>
        <tissue evidence="1">Kidney and liver</tissue>
    </source>
</reference>
<evidence type="ECO:0008006" key="3">
    <source>
        <dbReference type="Google" id="ProtNLM"/>
    </source>
</evidence>
<proteinExistence type="predicted"/>
<sequence length="107" mass="11591">MGAQAAAGDNKSFASLLRHSPLTQLGPVKNKIVAGVIFQVVENDLYIDFGGKFHCVCPRPEQDGEKYQKGTRVRLKLNDLEMTSRFLGGVTDTTLLEADAVLLGVLS</sequence>
<organism evidence="1 2">
    <name type="scientific">Eleutherodactylus coqui</name>
    <name type="common">Puerto Rican coqui</name>
    <dbReference type="NCBI Taxonomy" id="57060"/>
    <lineage>
        <taxon>Eukaryota</taxon>
        <taxon>Metazoa</taxon>
        <taxon>Chordata</taxon>
        <taxon>Craniata</taxon>
        <taxon>Vertebrata</taxon>
        <taxon>Euteleostomi</taxon>
        <taxon>Amphibia</taxon>
        <taxon>Batrachia</taxon>
        <taxon>Anura</taxon>
        <taxon>Neobatrachia</taxon>
        <taxon>Hyloidea</taxon>
        <taxon>Eleutherodactylidae</taxon>
        <taxon>Eleutherodactylinae</taxon>
        <taxon>Eleutherodactylus</taxon>
        <taxon>Eleutherodactylus</taxon>
    </lineage>
</organism>
<dbReference type="Proteomes" id="UP000770717">
    <property type="component" value="Unassembled WGS sequence"/>
</dbReference>
<dbReference type="GO" id="GO:0005763">
    <property type="term" value="C:mitochondrial small ribosomal subunit"/>
    <property type="evidence" value="ECO:0007669"/>
    <property type="project" value="TreeGrafter"/>
</dbReference>
<dbReference type="InterPro" id="IPR012340">
    <property type="entry name" value="NA-bd_OB-fold"/>
</dbReference>
<dbReference type="Pfam" id="PF10246">
    <property type="entry name" value="MRP-S35"/>
    <property type="match status" value="1"/>
</dbReference>
<accession>A0A8J6F1P4</accession>
<keyword evidence="2" id="KW-1185">Reference proteome</keyword>
<dbReference type="InterPro" id="IPR019375">
    <property type="entry name" value="Ribosomal_bS1m"/>
</dbReference>
<dbReference type="PANTHER" id="PTHR13447:SF2">
    <property type="entry name" value="SMALL RIBOSOMAL SUBUNIT PROTEIN BS1M"/>
    <property type="match status" value="1"/>
</dbReference>
<dbReference type="Gene3D" id="2.40.50.140">
    <property type="entry name" value="Nucleic acid-binding proteins"/>
    <property type="match status" value="1"/>
</dbReference>
<dbReference type="OrthoDB" id="6020229at2759"/>
<evidence type="ECO:0000313" key="2">
    <source>
        <dbReference type="Proteomes" id="UP000770717"/>
    </source>
</evidence>
<dbReference type="AlphaFoldDB" id="A0A8J6F1P4"/>
<comment type="caution">
    <text evidence="1">The sequence shown here is derived from an EMBL/GenBank/DDBJ whole genome shotgun (WGS) entry which is preliminary data.</text>
</comment>
<evidence type="ECO:0000313" key="1">
    <source>
        <dbReference type="EMBL" id="KAG9478574.1"/>
    </source>
</evidence>
<dbReference type="PANTHER" id="PTHR13447">
    <property type="entry name" value="MITOCHONDRIAL 28S RIBOSOMAL PROTEIN S28"/>
    <property type="match status" value="1"/>
</dbReference>